<name>A0ABT6FHK0_9BACT</name>
<accession>A0ABT6FHK0</accession>
<evidence type="ECO:0000313" key="3">
    <source>
        <dbReference type="EMBL" id="MDG3006989.1"/>
    </source>
</evidence>
<feature type="domain" description="Glycosyl transferase family 1" evidence="2">
    <location>
        <begin position="182"/>
        <end position="351"/>
    </location>
</feature>
<gene>
    <name evidence="3" type="ORF">PZE19_24745</name>
</gene>
<dbReference type="RefSeq" id="WP_277863279.1">
    <property type="nucleotide sequence ID" value="NZ_JARRAG010000002.1"/>
</dbReference>
<dbReference type="PANTHER" id="PTHR46401">
    <property type="entry name" value="GLYCOSYLTRANSFERASE WBBK-RELATED"/>
    <property type="match status" value="1"/>
</dbReference>
<comment type="caution">
    <text evidence="3">The sequence shown here is derived from an EMBL/GenBank/DDBJ whole genome shotgun (WGS) entry which is preliminary data.</text>
</comment>
<evidence type="ECO:0000256" key="1">
    <source>
        <dbReference type="ARBA" id="ARBA00022679"/>
    </source>
</evidence>
<dbReference type="CDD" id="cd03809">
    <property type="entry name" value="GT4_MtfB-like"/>
    <property type="match status" value="1"/>
</dbReference>
<evidence type="ECO:0000259" key="2">
    <source>
        <dbReference type="Pfam" id="PF00534"/>
    </source>
</evidence>
<dbReference type="Gene3D" id="3.40.50.2000">
    <property type="entry name" value="Glycogen Phosphorylase B"/>
    <property type="match status" value="2"/>
</dbReference>
<keyword evidence="1" id="KW-0808">Transferase</keyword>
<keyword evidence="4" id="KW-1185">Reference proteome</keyword>
<proteinExistence type="predicted"/>
<dbReference type="EMBL" id="JARRAG010000002">
    <property type="protein sequence ID" value="MDG3006989.1"/>
    <property type="molecule type" value="Genomic_DNA"/>
</dbReference>
<evidence type="ECO:0000313" key="4">
    <source>
        <dbReference type="Proteomes" id="UP001216907"/>
    </source>
</evidence>
<dbReference type="InterPro" id="IPR001296">
    <property type="entry name" value="Glyco_trans_1"/>
</dbReference>
<protein>
    <submittedName>
        <fullName evidence="3">Glycosyltransferase family 1 protein</fullName>
    </submittedName>
</protein>
<dbReference type="SUPFAM" id="SSF53756">
    <property type="entry name" value="UDP-Glycosyltransferase/glycogen phosphorylase"/>
    <property type="match status" value="1"/>
</dbReference>
<reference evidence="3 4" key="1">
    <citation type="submission" date="2023-03" db="EMBL/GenBank/DDBJ databases">
        <title>Paludisphaera mucosa sp. nov. a novel planctomycete from northern fen.</title>
        <authorList>
            <person name="Ivanova A."/>
        </authorList>
    </citation>
    <scope>NUCLEOTIDE SEQUENCE [LARGE SCALE GENOMIC DNA]</scope>
    <source>
        <strain evidence="3 4">Pla2</strain>
    </source>
</reference>
<dbReference type="Pfam" id="PF00534">
    <property type="entry name" value="Glycos_transf_1"/>
    <property type="match status" value="1"/>
</dbReference>
<organism evidence="3 4">
    <name type="scientific">Paludisphaera mucosa</name>
    <dbReference type="NCBI Taxonomy" id="3030827"/>
    <lineage>
        <taxon>Bacteria</taxon>
        <taxon>Pseudomonadati</taxon>
        <taxon>Planctomycetota</taxon>
        <taxon>Planctomycetia</taxon>
        <taxon>Isosphaerales</taxon>
        <taxon>Isosphaeraceae</taxon>
        <taxon>Paludisphaera</taxon>
    </lineage>
</organism>
<dbReference type="PANTHER" id="PTHR46401:SF2">
    <property type="entry name" value="GLYCOSYLTRANSFERASE WBBK-RELATED"/>
    <property type="match status" value="1"/>
</dbReference>
<dbReference type="Proteomes" id="UP001216907">
    <property type="component" value="Unassembled WGS sequence"/>
</dbReference>
<sequence length="374" mass="40758">MIRVAWLYDMNACYAPTGVTRHALAQLERLAARPDVALKVVSGKIAAPEGRAYWQGLGTTPRRELPVRTRDLLRWWRVAPLPPMEWLSGPTDWVYCPAEFRVRTLKARVAVTSHDVLQGFQFGSERLRKNTTTAFKKADLVLSVSEFNTARLLEAVPDCTGKVAYVPNAADDLFFEPCPAADRERIREDLGLPAGLPYLLSVANFQPRKNLIRLIRAAAHLKEVAAGELALVLLGSGIPDEERTLREAIAGLGPKAAVRLPGYRQGETLRAAYAEAAALVFPSLCESFGIPAVEAMAQGTPVALADSTALPEIGGEAGWYFDPEDETAIAGAIRDLLDRADERARRVEAGRSIAAGYRWDAANDRLVAAMTAQG</sequence>